<organism evidence="1 2">
    <name type="scientific">Vibrio gazogenes DSM 21264 = NBRC 103151</name>
    <dbReference type="NCBI Taxonomy" id="1123492"/>
    <lineage>
        <taxon>Bacteria</taxon>
        <taxon>Pseudomonadati</taxon>
        <taxon>Pseudomonadota</taxon>
        <taxon>Gammaproteobacteria</taxon>
        <taxon>Vibrionales</taxon>
        <taxon>Vibrionaceae</taxon>
        <taxon>Vibrio</taxon>
    </lineage>
</organism>
<keyword evidence="2" id="KW-1185">Reference proteome</keyword>
<name>A0A1M4U1C0_VIBGA</name>
<evidence type="ECO:0000313" key="1">
    <source>
        <dbReference type="EMBL" id="SHE50417.1"/>
    </source>
</evidence>
<protein>
    <submittedName>
        <fullName evidence="1">Uncharacterized protein</fullName>
    </submittedName>
</protein>
<reference evidence="2" key="1">
    <citation type="submission" date="2016-11" db="EMBL/GenBank/DDBJ databases">
        <authorList>
            <person name="Varghese N."/>
            <person name="Submissions S."/>
        </authorList>
    </citation>
    <scope>NUCLEOTIDE SEQUENCE [LARGE SCALE GENOMIC DNA]</scope>
    <source>
        <strain evidence="2">DSM 21264</strain>
    </source>
</reference>
<dbReference type="AlphaFoldDB" id="A0A1M4U1C0"/>
<dbReference type="Proteomes" id="UP000184159">
    <property type="component" value="Unassembled WGS sequence"/>
</dbReference>
<dbReference type="RefSeq" id="WP_072954980.1">
    <property type="nucleotide sequence ID" value="NZ_FQUH01000001.1"/>
</dbReference>
<dbReference type="EMBL" id="FQUH01000001">
    <property type="protein sequence ID" value="SHE50417.1"/>
    <property type="molecule type" value="Genomic_DNA"/>
</dbReference>
<proteinExistence type="predicted"/>
<gene>
    <name evidence="1" type="ORF">SAMN02745781_00443</name>
</gene>
<evidence type="ECO:0000313" key="2">
    <source>
        <dbReference type="Proteomes" id="UP000184159"/>
    </source>
</evidence>
<accession>A0A1M4U1C0</accession>
<sequence>MKVLVQFDQSGKHKDHAWEAPIAHAKGELLAVSPILAVQLLKNRQAHLCLNESGEIRFSS</sequence>